<keyword evidence="1" id="KW-0472">Membrane</keyword>
<gene>
    <name evidence="2" type="ORF">XELAEV_18013241mg</name>
</gene>
<dbReference type="EMBL" id="CM004468">
    <property type="protein sequence ID" value="OCT95554.1"/>
    <property type="molecule type" value="Genomic_DNA"/>
</dbReference>
<evidence type="ECO:0000313" key="3">
    <source>
        <dbReference type="Proteomes" id="UP000694892"/>
    </source>
</evidence>
<feature type="transmembrane region" description="Helical" evidence="1">
    <location>
        <begin position="36"/>
        <end position="60"/>
    </location>
</feature>
<name>A0A974HYZ0_XENLA</name>
<organism evidence="2 3">
    <name type="scientific">Xenopus laevis</name>
    <name type="common">African clawed frog</name>
    <dbReference type="NCBI Taxonomy" id="8355"/>
    <lineage>
        <taxon>Eukaryota</taxon>
        <taxon>Metazoa</taxon>
        <taxon>Chordata</taxon>
        <taxon>Craniata</taxon>
        <taxon>Vertebrata</taxon>
        <taxon>Euteleostomi</taxon>
        <taxon>Amphibia</taxon>
        <taxon>Batrachia</taxon>
        <taxon>Anura</taxon>
        <taxon>Pipoidea</taxon>
        <taxon>Pipidae</taxon>
        <taxon>Xenopodinae</taxon>
        <taxon>Xenopus</taxon>
        <taxon>Xenopus</taxon>
    </lineage>
</organism>
<sequence>MSFISHFHLFSNYIHCIHGFISIIQHLEGRGSQCIAIILSVSYLFSIHIVLPAPLLYHLYKAQTLQLYLLFKMMQCKDFYNGNLVSDIP</sequence>
<reference evidence="3" key="1">
    <citation type="journal article" date="2016" name="Nature">
        <title>Genome evolution in the allotetraploid frog Xenopus laevis.</title>
        <authorList>
            <person name="Session A.M."/>
            <person name="Uno Y."/>
            <person name="Kwon T."/>
            <person name="Chapman J.A."/>
            <person name="Toyoda A."/>
            <person name="Takahashi S."/>
            <person name="Fukui A."/>
            <person name="Hikosaka A."/>
            <person name="Suzuki A."/>
            <person name="Kondo M."/>
            <person name="van Heeringen S.J."/>
            <person name="Quigley I."/>
            <person name="Heinz S."/>
            <person name="Ogino H."/>
            <person name="Ochi H."/>
            <person name="Hellsten U."/>
            <person name="Lyons J.B."/>
            <person name="Simakov O."/>
            <person name="Putnam N."/>
            <person name="Stites J."/>
            <person name="Kuroki Y."/>
            <person name="Tanaka T."/>
            <person name="Michiue T."/>
            <person name="Watanabe M."/>
            <person name="Bogdanovic O."/>
            <person name="Lister R."/>
            <person name="Georgiou G."/>
            <person name="Paranjpe S.S."/>
            <person name="van Kruijsbergen I."/>
            <person name="Shu S."/>
            <person name="Carlson J."/>
            <person name="Kinoshita T."/>
            <person name="Ohta Y."/>
            <person name="Mawaribuchi S."/>
            <person name="Jenkins J."/>
            <person name="Grimwood J."/>
            <person name="Schmutz J."/>
            <person name="Mitros T."/>
            <person name="Mozaffari S.V."/>
            <person name="Suzuki Y."/>
            <person name="Haramoto Y."/>
            <person name="Yamamoto T.S."/>
            <person name="Takagi C."/>
            <person name="Heald R."/>
            <person name="Miller K."/>
            <person name="Haudenschild C."/>
            <person name="Kitzman J."/>
            <person name="Nakayama T."/>
            <person name="Izutsu Y."/>
            <person name="Robert J."/>
            <person name="Fortriede J."/>
            <person name="Burns K."/>
            <person name="Lotay V."/>
            <person name="Karimi K."/>
            <person name="Yasuoka Y."/>
            <person name="Dichmann D.S."/>
            <person name="Flajnik M.F."/>
            <person name="Houston D.W."/>
            <person name="Shendure J."/>
            <person name="DuPasquier L."/>
            <person name="Vize P.D."/>
            <person name="Zorn A.M."/>
            <person name="Ito M."/>
            <person name="Marcotte E.M."/>
            <person name="Wallingford J.B."/>
            <person name="Ito Y."/>
            <person name="Asashima M."/>
            <person name="Ueno N."/>
            <person name="Matsuda Y."/>
            <person name="Veenstra G.J."/>
            <person name="Fujiyama A."/>
            <person name="Harland R.M."/>
            <person name="Taira M."/>
            <person name="Rokhsar D.S."/>
        </authorList>
    </citation>
    <scope>NUCLEOTIDE SEQUENCE [LARGE SCALE GENOMIC DNA]</scope>
    <source>
        <strain evidence="3">J</strain>
    </source>
</reference>
<protein>
    <submittedName>
        <fullName evidence="2">Uncharacterized protein</fullName>
    </submittedName>
</protein>
<evidence type="ECO:0000256" key="1">
    <source>
        <dbReference type="SAM" id="Phobius"/>
    </source>
</evidence>
<keyword evidence="1" id="KW-1133">Transmembrane helix</keyword>
<proteinExistence type="predicted"/>
<dbReference type="Proteomes" id="UP000694892">
    <property type="component" value="Chromosome 2L"/>
</dbReference>
<evidence type="ECO:0000313" key="2">
    <source>
        <dbReference type="EMBL" id="OCT95554.1"/>
    </source>
</evidence>
<keyword evidence="1" id="KW-0812">Transmembrane</keyword>
<accession>A0A974HYZ0</accession>
<dbReference type="AlphaFoldDB" id="A0A974HYZ0"/>